<dbReference type="Gene3D" id="3.30.1150.10">
    <property type="match status" value="1"/>
</dbReference>
<evidence type="ECO:0000313" key="3">
    <source>
        <dbReference type="EMBL" id="MBW2939079.1"/>
    </source>
</evidence>
<dbReference type="Pfam" id="PF03544">
    <property type="entry name" value="TonB_C"/>
    <property type="match status" value="1"/>
</dbReference>
<keyword evidence="4" id="KW-1185">Reference proteome</keyword>
<feature type="domain" description="TonB C-terminal" evidence="2">
    <location>
        <begin position="210"/>
        <end position="269"/>
    </location>
</feature>
<dbReference type="GO" id="GO:0055085">
    <property type="term" value="P:transmembrane transport"/>
    <property type="evidence" value="ECO:0007669"/>
    <property type="project" value="InterPro"/>
</dbReference>
<accession>A0A9X1JWF5</accession>
<dbReference type="AlphaFoldDB" id="A0A9X1JWF5"/>
<protein>
    <submittedName>
        <fullName evidence="3">Energy transducer TonB</fullName>
    </submittedName>
</protein>
<gene>
    <name evidence="3" type="ORF">KXJ69_13265</name>
</gene>
<evidence type="ECO:0000259" key="2">
    <source>
        <dbReference type="Pfam" id="PF03544"/>
    </source>
</evidence>
<keyword evidence="1" id="KW-0732">Signal</keyword>
<feature type="chain" id="PRO_5040818006" evidence="1">
    <location>
        <begin position="19"/>
        <end position="288"/>
    </location>
</feature>
<name>A0A9X1JWF5_9FLAO</name>
<dbReference type="RefSeq" id="WP_219053604.1">
    <property type="nucleotide sequence ID" value="NZ_JAHWDP010000008.1"/>
</dbReference>
<evidence type="ECO:0000313" key="4">
    <source>
        <dbReference type="Proteomes" id="UP001138686"/>
    </source>
</evidence>
<dbReference type="EMBL" id="JAHWDP010000008">
    <property type="protein sequence ID" value="MBW2939079.1"/>
    <property type="molecule type" value="Genomic_DNA"/>
</dbReference>
<feature type="signal peptide" evidence="1">
    <location>
        <begin position="1"/>
        <end position="18"/>
    </location>
</feature>
<reference evidence="3" key="1">
    <citation type="submission" date="2021-07" db="EMBL/GenBank/DDBJ databases">
        <title>Aureisphaera sp. CAU 1614 isolated from sea sediment.</title>
        <authorList>
            <person name="Kim W."/>
        </authorList>
    </citation>
    <scope>NUCLEOTIDE SEQUENCE</scope>
    <source>
        <strain evidence="3">CAU 1614</strain>
    </source>
</reference>
<dbReference type="Proteomes" id="UP001138686">
    <property type="component" value="Unassembled WGS sequence"/>
</dbReference>
<dbReference type="InterPro" id="IPR037682">
    <property type="entry name" value="TonB_C"/>
</dbReference>
<comment type="caution">
    <text evidence="3">The sequence shown here is derived from an EMBL/GenBank/DDBJ whole genome shotgun (WGS) entry which is preliminary data.</text>
</comment>
<dbReference type="SUPFAM" id="SSF74653">
    <property type="entry name" value="TolA/TonB C-terminal domain"/>
    <property type="match status" value="1"/>
</dbReference>
<proteinExistence type="predicted"/>
<evidence type="ECO:0000256" key="1">
    <source>
        <dbReference type="SAM" id="SignalP"/>
    </source>
</evidence>
<organism evidence="3 4">
    <name type="scientific">Halomarinibacterium sedimenti</name>
    <dbReference type="NCBI Taxonomy" id="2857106"/>
    <lineage>
        <taxon>Bacteria</taxon>
        <taxon>Pseudomonadati</taxon>
        <taxon>Bacteroidota</taxon>
        <taxon>Flavobacteriia</taxon>
        <taxon>Flavobacteriales</taxon>
        <taxon>Flavobacteriaceae</taxon>
        <taxon>Halomarinibacterium</taxon>
    </lineage>
</organism>
<sequence>MKFLFSVLLCFLIFTTQAQQINIEICNEASNIAARNSCIKGAIESLLFNKLKKVASNSQTSQDVQAELYLDAIGNFYLDTLVSSNPQMTIIMEETIQGIKPLSSYKNTSGQMLEDIISLSLKVDPVMNDFSKEDELGSDLETQEAETKKEEKENIAFAVIENVPVFPGCYADSNQELKACMSLNIQKHVVNNFNLSLANSLNLPSGKQRIAVQFKIDKFGFIVNVRARAEHPALEEEAIRVVQSLPRMIPGKQRGKEVGVLYALPIIFHVEGETPQNEKQAKKRKKRT</sequence>